<sequence>MTDAVASWTIAPQPVGSAESAALLREYLVDVADRWYLLHHGRRCTPEEIEHHLAEDPSDDLAPPDGVLLVARHGEERVVGGCVGLRRLDGRTAELRRMYVRAGRRGLGGAEALLAAAESTARAWGAGRIVLNTRVDLVEARQLYARHGFTAIPAYDARRPYAEVWLGKTLTAGRAAGGAAAGGAAAGGAAAGGAAAGGAAAG</sequence>
<dbReference type="InterPro" id="IPR050832">
    <property type="entry name" value="Bact_Acetyltransf"/>
</dbReference>
<evidence type="ECO:0000256" key="2">
    <source>
        <dbReference type="ARBA" id="ARBA00023315"/>
    </source>
</evidence>
<dbReference type="GO" id="GO:0016747">
    <property type="term" value="F:acyltransferase activity, transferring groups other than amino-acyl groups"/>
    <property type="evidence" value="ECO:0007669"/>
    <property type="project" value="InterPro"/>
</dbReference>
<reference evidence="4" key="2">
    <citation type="submission" date="2020-09" db="EMBL/GenBank/DDBJ databases">
        <authorList>
            <person name="Sun Q."/>
            <person name="Ohkuma M."/>
        </authorList>
    </citation>
    <scope>NUCLEOTIDE SEQUENCE</scope>
    <source>
        <strain evidence="4">JCM 4633</strain>
    </source>
</reference>
<dbReference type="SUPFAM" id="SSF55729">
    <property type="entry name" value="Acyl-CoA N-acyltransferases (Nat)"/>
    <property type="match status" value="1"/>
</dbReference>
<reference evidence="4" key="1">
    <citation type="journal article" date="2014" name="Int. J. Syst. Evol. Microbiol.">
        <title>Complete genome sequence of Corynebacterium casei LMG S-19264T (=DSM 44701T), isolated from a smear-ripened cheese.</title>
        <authorList>
            <consortium name="US DOE Joint Genome Institute (JGI-PGF)"/>
            <person name="Walter F."/>
            <person name="Albersmeier A."/>
            <person name="Kalinowski J."/>
            <person name="Ruckert C."/>
        </authorList>
    </citation>
    <scope>NUCLEOTIDE SEQUENCE</scope>
    <source>
        <strain evidence="4">JCM 4633</strain>
    </source>
</reference>
<evidence type="ECO:0000313" key="4">
    <source>
        <dbReference type="EMBL" id="GHC69143.1"/>
    </source>
</evidence>
<evidence type="ECO:0000256" key="1">
    <source>
        <dbReference type="ARBA" id="ARBA00022679"/>
    </source>
</evidence>
<dbReference type="Proteomes" id="UP000646244">
    <property type="component" value="Unassembled WGS sequence"/>
</dbReference>
<comment type="caution">
    <text evidence="4">The sequence shown here is derived from an EMBL/GenBank/DDBJ whole genome shotgun (WGS) entry which is preliminary data.</text>
</comment>
<keyword evidence="1" id="KW-0808">Transferase</keyword>
<dbReference type="EMBL" id="BMVB01000027">
    <property type="protein sequence ID" value="GHC69143.1"/>
    <property type="molecule type" value="Genomic_DNA"/>
</dbReference>
<dbReference type="PANTHER" id="PTHR43877:SF2">
    <property type="entry name" value="AMINOALKYLPHOSPHONATE N-ACETYLTRANSFERASE-RELATED"/>
    <property type="match status" value="1"/>
</dbReference>
<accession>A0A918TZM5</accession>
<organism evidence="4 5">
    <name type="scientific">Streptomyces cinnamoneus</name>
    <name type="common">Streptoverticillium cinnamoneum</name>
    <dbReference type="NCBI Taxonomy" id="53446"/>
    <lineage>
        <taxon>Bacteria</taxon>
        <taxon>Bacillati</taxon>
        <taxon>Actinomycetota</taxon>
        <taxon>Actinomycetes</taxon>
        <taxon>Kitasatosporales</taxon>
        <taxon>Streptomycetaceae</taxon>
        <taxon>Streptomyces</taxon>
        <taxon>Streptomyces cinnamoneus group</taxon>
    </lineage>
</organism>
<evidence type="ECO:0000259" key="3">
    <source>
        <dbReference type="PROSITE" id="PS51186"/>
    </source>
</evidence>
<dbReference type="InterPro" id="IPR000182">
    <property type="entry name" value="GNAT_dom"/>
</dbReference>
<dbReference type="Pfam" id="PF00583">
    <property type="entry name" value="Acetyltransf_1"/>
    <property type="match status" value="1"/>
</dbReference>
<dbReference type="RefSeq" id="WP_190112597.1">
    <property type="nucleotide sequence ID" value="NZ_BMVB01000027.1"/>
</dbReference>
<keyword evidence="2" id="KW-0012">Acyltransferase</keyword>
<dbReference type="PROSITE" id="PS51186">
    <property type="entry name" value="GNAT"/>
    <property type="match status" value="1"/>
</dbReference>
<dbReference type="AlphaFoldDB" id="A0A918TZM5"/>
<gene>
    <name evidence="4" type="ORF">GCM10010507_54780</name>
</gene>
<proteinExistence type="predicted"/>
<dbReference type="InterPro" id="IPR016181">
    <property type="entry name" value="Acyl_CoA_acyltransferase"/>
</dbReference>
<name>A0A918TZM5_STRCJ</name>
<evidence type="ECO:0000313" key="5">
    <source>
        <dbReference type="Proteomes" id="UP000646244"/>
    </source>
</evidence>
<dbReference type="Gene3D" id="3.40.630.30">
    <property type="match status" value="1"/>
</dbReference>
<feature type="domain" description="N-acetyltransferase" evidence="3">
    <location>
        <begin position="22"/>
        <end position="171"/>
    </location>
</feature>
<dbReference type="PANTHER" id="PTHR43877">
    <property type="entry name" value="AMINOALKYLPHOSPHONATE N-ACETYLTRANSFERASE-RELATED-RELATED"/>
    <property type="match status" value="1"/>
</dbReference>
<protein>
    <submittedName>
        <fullName evidence="4">N-acetyltransferase</fullName>
    </submittedName>
</protein>